<gene>
    <name evidence="2" type="ORF">DXA53_01700</name>
    <name evidence="1" type="ORF">PN645_02295</name>
</gene>
<dbReference type="Proteomes" id="UP000284434">
    <property type="component" value="Unassembled WGS sequence"/>
</dbReference>
<dbReference type="AlphaFoldDB" id="A0A413IGG4"/>
<proteinExistence type="predicted"/>
<dbReference type="EMBL" id="JAQMRD010000002">
    <property type="protein sequence ID" value="MDB9221835.1"/>
    <property type="molecule type" value="Genomic_DNA"/>
</dbReference>
<name>A0A413IGG4_9BACT</name>
<dbReference type="RefSeq" id="WP_118102773.1">
    <property type="nucleotide sequence ID" value="NZ_JABWDG010000019.1"/>
</dbReference>
<evidence type="ECO:0000313" key="3">
    <source>
        <dbReference type="Proteomes" id="UP000284434"/>
    </source>
</evidence>
<protein>
    <submittedName>
        <fullName evidence="2">Uncharacterized protein</fullName>
    </submittedName>
</protein>
<evidence type="ECO:0000313" key="1">
    <source>
        <dbReference type="EMBL" id="MDB9221835.1"/>
    </source>
</evidence>
<accession>A0A413IGG4</accession>
<dbReference type="Proteomes" id="UP001212263">
    <property type="component" value="Unassembled WGS sequence"/>
</dbReference>
<evidence type="ECO:0000313" key="2">
    <source>
        <dbReference type="EMBL" id="RGY09523.1"/>
    </source>
</evidence>
<reference evidence="1" key="2">
    <citation type="submission" date="2023-01" db="EMBL/GenBank/DDBJ databases">
        <title>Human gut microbiome strain richness.</title>
        <authorList>
            <person name="Chen-Liaw A."/>
        </authorList>
    </citation>
    <scope>NUCLEOTIDE SEQUENCE</scope>
    <source>
        <strain evidence="1">RTP21484st1_B7_RTP21484_190118</strain>
    </source>
</reference>
<comment type="caution">
    <text evidence="2">The sequence shown here is derived from an EMBL/GenBank/DDBJ whole genome shotgun (WGS) entry which is preliminary data.</text>
</comment>
<reference evidence="2 3" key="1">
    <citation type="submission" date="2018-08" db="EMBL/GenBank/DDBJ databases">
        <title>A genome reference for cultivated species of the human gut microbiota.</title>
        <authorList>
            <person name="Zou Y."/>
            <person name="Xue W."/>
            <person name="Luo G."/>
        </authorList>
    </citation>
    <scope>NUCLEOTIDE SEQUENCE [LARGE SCALE GENOMIC DNA]</scope>
    <source>
        <strain evidence="2 3">OF03-11</strain>
    </source>
</reference>
<organism evidence="2 3">
    <name type="scientific">Odoribacter splanchnicus</name>
    <dbReference type="NCBI Taxonomy" id="28118"/>
    <lineage>
        <taxon>Bacteria</taxon>
        <taxon>Pseudomonadati</taxon>
        <taxon>Bacteroidota</taxon>
        <taxon>Bacteroidia</taxon>
        <taxon>Bacteroidales</taxon>
        <taxon>Odoribacteraceae</taxon>
        <taxon>Odoribacter</taxon>
    </lineage>
</organism>
<sequence>MKDFLKIGDSEYRVEANWNAIAGFCRKKGVSDLSQLDVLVHIAIDDILPLMHCCIKEGERLEKRNFPMSESELGSVVNTAVMGQFMRIYARQSQMEADGGSGKKK</sequence>
<dbReference type="EMBL" id="QSCO01000002">
    <property type="protein sequence ID" value="RGY09523.1"/>
    <property type="molecule type" value="Genomic_DNA"/>
</dbReference>